<proteinExistence type="predicted"/>
<accession>A0ABY1ZD18</accession>
<dbReference type="RefSeq" id="WP_131484334.1">
    <property type="nucleotide sequence ID" value="NZ_SJDL01000147.1"/>
</dbReference>
<dbReference type="EMBL" id="SJDL01000147">
    <property type="protein sequence ID" value="TBW44113.1"/>
    <property type="molecule type" value="Genomic_DNA"/>
</dbReference>
<reference evidence="1 2" key="1">
    <citation type="submission" date="2019-02" db="EMBL/GenBank/DDBJ databases">
        <title>Marinobacter halodurans sp. nov., a marine bacterium isolated from sea tidal flat.</title>
        <authorList>
            <person name="Yoo Y."/>
            <person name="Lee D.W."/>
            <person name="Kim B.S."/>
            <person name="Kim J.-J."/>
        </authorList>
    </citation>
    <scope>NUCLEOTIDE SEQUENCE [LARGE SCALE GENOMIC DNA]</scope>
    <source>
        <strain evidence="1 2">YJ-S3-2</strain>
    </source>
</reference>
<gene>
    <name evidence="1" type="ORF">EZI54_23860</name>
</gene>
<sequence length="94" mass="11145">MIYELERMQKILNAKSVCPRKGYRRDVPIYELVCYVNNITGCYLSGNLEPIKIFIERARIYIEDNVENEGDEGYFDLVEKYLVLMGEYINRHSI</sequence>
<dbReference type="Proteomes" id="UP000313645">
    <property type="component" value="Unassembled WGS sequence"/>
</dbReference>
<evidence type="ECO:0000313" key="1">
    <source>
        <dbReference type="EMBL" id="TBW44113.1"/>
    </source>
</evidence>
<keyword evidence="2" id="KW-1185">Reference proteome</keyword>
<organism evidence="1 2">
    <name type="scientific">Marinobacter halodurans</name>
    <dbReference type="NCBI Taxonomy" id="2528979"/>
    <lineage>
        <taxon>Bacteria</taxon>
        <taxon>Pseudomonadati</taxon>
        <taxon>Pseudomonadota</taxon>
        <taxon>Gammaproteobacteria</taxon>
        <taxon>Pseudomonadales</taxon>
        <taxon>Marinobacteraceae</taxon>
        <taxon>Marinobacter</taxon>
    </lineage>
</organism>
<protein>
    <submittedName>
        <fullName evidence="1">Uncharacterized protein</fullName>
    </submittedName>
</protein>
<evidence type="ECO:0000313" key="2">
    <source>
        <dbReference type="Proteomes" id="UP000313645"/>
    </source>
</evidence>
<comment type="caution">
    <text evidence="1">The sequence shown here is derived from an EMBL/GenBank/DDBJ whole genome shotgun (WGS) entry which is preliminary data.</text>
</comment>
<name>A0ABY1ZD18_9GAMM</name>